<protein>
    <recommendedName>
        <fullName evidence="2">FlgN protein</fullName>
    </recommendedName>
</protein>
<dbReference type="EMBL" id="DROK01000204">
    <property type="protein sequence ID" value="HHI97590.1"/>
    <property type="molecule type" value="Genomic_DNA"/>
</dbReference>
<organism evidence="1">
    <name type="scientific">Thermodesulfatator atlanticus</name>
    <dbReference type="NCBI Taxonomy" id="501497"/>
    <lineage>
        <taxon>Bacteria</taxon>
        <taxon>Pseudomonadati</taxon>
        <taxon>Thermodesulfobacteriota</taxon>
        <taxon>Thermodesulfobacteria</taxon>
        <taxon>Thermodesulfobacteriales</taxon>
        <taxon>Thermodesulfatatoraceae</taxon>
        <taxon>Thermodesulfatator</taxon>
    </lineage>
</organism>
<dbReference type="AlphaFoldDB" id="A0A7V5U2W8"/>
<dbReference type="SUPFAM" id="SSF140566">
    <property type="entry name" value="FlgN-like"/>
    <property type="match status" value="1"/>
</dbReference>
<comment type="caution">
    <text evidence="1">The sequence shown here is derived from an EMBL/GenBank/DDBJ whole genome shotgun (WGS) entry which is preliminary data.</text>
</comment>
<dbReference type="Proteomes" id="UP000886101">
    <property type="component" value="Unassembled WGS sequence"/>
</dbReference>
<name>A0A7V5U2W8_9BACT</name>
<gene>
    <name evidence="1" type="ORF">ENJ96_07030</name>
</gene>
<accession>A0A7V5U2W8</accession>
<dbReference type="Gene3D" id="1.20.58.300">
    <property type="entry name" value="FlgN-like"/>
    <property type="match status" value="1"/>
</dbReference>
<proteinExistence type="predicted"/>
<dbReference type="InterPro" id="IPR036679">
    <property type="entry name" value="FlgN-like_sf"/>
</dbReference>
<evidence type="ECO:0008006" key="2">
    <source>
        <dbReference type="Google" id="ProtNLM"/>
    </source>
</evidence>
<evidence type="ECO:0000313" key="1">
    <source>
        <dbReference type="EMBL" id="HHI97590.1"/>
    </source>
</evidence>
<reference evidence="1" key="1">
    <citation type="journal article" date="2020" name="mSystems">
        <title>Genome- and Community-Level Interaction Insights into Carbon Utilization and Element Cycling Functions of Hydrothermarchaeota in Hydrothermal Sediment.</title>
        <authorList>
            <person name="Zhou Z."/>
            <person name="Liu Y."/>
            <person name="Xu W."/>
            <person name="Pan J."/>
            <person name="Luo Z.H."/>
            <person name="Li M."/>
        </authorList>
    </citation>
    <scope>NUCLEOTIDE SEQUENCE [LARGE SCALE GENOMIC DNA]</scope>
    <source>
        <strain evidence="1">HyVt-533</strain>
    </source>
</reference>
<sequence length="109" mass="12594">MKNPWEKLLNLLEEEKQAIIAGDVERLLECVKEKEELLKEPRLKTAPLNQDLRQRIVALTKHNEMLLKAGLAFIEEAYRFFSRQVTPKVGYGRRGTLKSGRGDFLNLEA</sequence>
<dbReference type="GO" id="GO:0044780">
    <property type="term" value="P:bacterial-type flagellum assembly"/>
    <property type="evidence" value="ECO:0007669"/>
    <property type="project" value="InterPro"/>
</dbReference>